<dbReference type="InterPro" id="IPR024320">
    <property type="entry name" value="LPG_synthase_C"/>
</dbReference>
<keyword evidence="3 7" id="KW-0812">Transmembrane</keyword>
<dbReference type="PANTHER" id="PTHR34697">
    <property type="entry name" value="PHOSPHATIDYLGLYCEROL LYSYLTRANSFERASE"/>
    <property type="match status" value="1"/>
</dbReference>
<evidence type="ECO:0000256" key="2">
    <source>
        <dbReference type="ARBA" id="ARBA00022475"/>
    </source>
</evidence>
<evidence type="ECO:0000256" key="5">
    <source>
        <dbReference type="ARBA" id="ARBA00023136"/>
    </source>
</evidence>
<feature type="domain" description="Phosphatidylglycerol lysyltransferase C-terminal" evidence="8">
    <location>
        <begin position="525"/>
        <end position="830"/>
    </location>
</feature>
<reference evidence="9 10" key="1">
    <citation type="submission" date="2023-08" db="EMBL/GenBank/DDBJ databases">
        <title>Arthrobacter horti sp. nov., isolated from forest soil.</title>
        <authorList>
            <person name="Park M."/>
        </authorList>
    </citation>
    <scope>NUCLEOTIDE SEQUENCE [LARGE SCALE GENOMIC DNA]</scope>
    <source>
        <strain evidence="9 10">YJM1</strain>
    </source>
</reference>
<keyword evidence="4 7" id="KW-1133">Transmembrane helix</keyword>
<feature type="transmembrane region" description="Helical" evidence="7">
    <location>
        <begin position="386"/>
        <end position="407"/>
    </location>
</feature>
<evidence type="ECO:0000256" key="7">
    <source>
        <dbReference type="SAM" id="Phobius"/>
    </source>
</evidence>
<dbReference type="InterPro" id="IPR035952">
    <property type="entry name" value="Rhomboid-like_sf"/>
</dbReference>
<dbReference type="Gene3D" id="1.20.1540.10">
    <property type="entry name" value="Rhomboid-like"/>
    <property type="match status" value="1"/>
</dbReference>
<gene>
    <name evidence="9" type="ORF">Q9R02_10905</name>
</gene>
<dbReference type="InterPro" id="IPR051211">
    <property type="entry name" value="PG_lysyltransferase"/>
</dbReference>
<protein>
    <submittedName>
        <fullName evidence="9">Phosphatidylglycerol lysyltransferase domain-containing protein</fullName>
    </submittedName>
</protein>
<feature type="transmembrane region" description="Helical" evidence="7">
    <location>
        <begin position="320"/>
        <end position="339"/>
    </location>
</feature>
<dbReference type="Proteomes" id="UP001232725">
    <property type="component" value="Unassembled WGS sequence"/>
</dbReference>
<feature type="region of interest" description="Disordered" evidence="6">
    <location>
        <begin position="1"/>
        <end position="24"/>
    </location>
</feature>
<feature type="transmembrane region" description="Helical" evidence="7">
    <location>
        <begin position="213"/>
        <end position="230"/>
    </location>
</feature>
<comment type="caution">
    <text evidence="9">The sequence shown here is derived from an EMBL/GenBank/DDBJ whole genome shotgun (WGS) entry which is preliminary data.</text>
</comment>
<evidence type="ECO:0000256" key="1">
    <source>
        <dbReference type="ARBA" id="ARBA00004651"/>
    </source>
</evidence>
<proteinExistence type="predicted"/>
<accession>A0ABT9IQ07</accession>
<dbReference type="InterPro" id="IPR016181">
    <property type="entry name" value="Acyl_CoA_acyltransferase"/>
</dbReference>
<dbReference type="Pfam" id="PF09924">
    <property type="entry name" value="LPG_synthase_C"/>
    <property type="match status" value="1"/>
</dbReference>
<evidence type="ECO:0000256" key="3">
    <source>
        <dbReference type="ARBA" id="ARBA00022692"/>
    </source>
</evidence>
<sequence length="867" mass="94981">MPDEVHAPVPPASGGPVNGLPSHSPVPVRPRNTWEWIQSYFRTIPFSFLMAAVIVTASVFAGSLLGQDSRAITGQWGLGVDSTFLSGRWWTPLTALFLPQDPLSTVVAVGGAILLLGLAERTLGTGKAMLAFLVTGILGGVLGVLLQWVGTLTWEWWSTGTSMALTVDPMTGLMGALSTATAAMGLLWRRRIRVILFTYVLIFFLYSGDPEDLYRLTAVLVGLPLGLLIAARHSHPLHVPRSSHRETRTLVAAVVLVTGLGPLVAFLGSTDLTPFAFGSYLFLNDPVDPSTILAACQGEVPLTHQCVRQLARIGSQGPGMVVMAFLPLVLVIVAAWGLYRGRRFGWWLAVSVNAAILLFAPSSFGVVRAISDAGTHLHRPFSGTELIVWVVTAALVPLASLVMLFITRRHFGIRAPKSAIRRFWLIVVIAFVVTSAVYLITAMADMRSILPLTNPGRLLLDTPRRFLPPHFVVGPTHVVLPRHSPVSWAYQWSGPVFWAVTLGTMVWLLTRSPRLDEAHDVERSRELLHRFGGGSLGHMTTWEGNTPWLRRDGDAALAYRVVSDTAIVLGDPVCAPGEARETVHQFLEFCDEHNWTPAFYSFHPDYVEVFEGLGWRTMSVGEETVVHTPDFSLKGKHWQSIRTSLNKAVREGRTTVWTSWAELSFAATTEIVAISEAWMAENRLPEMGFTLGGVDELKDPDVRLMLALDADGRIEAVTSWMPIQDAGETVGWTLDFMRRSPESSNGVMEFLIASSALYMQEQGFRYMSLSGAPLATKPLAPGEEAEPAGAGVDAFLGWLSRTLEPAYGFSSLFRFKAKFHPEYVTLYMAYPDALSLPGIGVSLARAYLPDVSTRETVALARMLGRKD</sequence>
<evidence type="ECO:0000256" key="4">
    <source>
        <dbReference type="ARBA" id="ARBA00022989"/>
    </source>
</evidence>
<organism evidence="9 10">
    <name type="scientific">Arthrobacter horti</name>
    <dbReference type="NCBI Taxonomy" id="3068273"/>
    <lineage>
        <taxon>Bacteria</taxon>
        <taxon>Bacillati</taxon>
        <taxon>Actinomycetota</taxon>
        <taxon>Actinomycetes</taxon>
        <taxon>Micrococcales</taxon>
        <taxon>Micrococcaceae</taxon>
        <taxon>Arthrobacter</taxon>
    </lineage>
</organism>
<dbReference type="SUPFAM" id="SSF55729">
    <property type="entry name" value="Acyl-CoA N-acyltransferases (Nat)"/>
    <property type="match status" value="1"/>
</dbReference>
<feature type="transmembrane region" description="Helical" evidence="7">
    <location>
        <begin position="44"/>
        <end position="65"/>
    </location>
</feature>
<evidence type="ECO:0000256" key="6">
    <source>
        <dbReference type="SAM" id="MobiDB-lite"/>
    </source>
</evidence>
<feature type="transmembrane region" description="Helical" evidence="7">
    <location>
        <begin position="423"/>
        <end position="444"/>
    </location>
</feature>
<feature type="transmembrane region" description="Helical" evidence="7">
    <location>
        <begin position="250"/>
        <end position="268"/>
    </location>
</feature>
<keyword evidence="10" id="KW-1185">Reference proteome</keyword>
<feature type="transmembrane region" description="Helical" evidence="7">
    <location>
        <begin position="170"/>
        <end position="187"/>
    </location>
</feature>
<evidence type="ECO:0000259" key="8">
    <source>
        <dbReference type="Pfam" id="PF09924"/>
    </source>
</evidence>
<dbReference type="SUPFAM" id="SSF144091">
    <property type="entry name" value="Rhomboid-like"/>
    <property type="match status" value="1"/>
</dbReference>
<feature type="transmembrane region" description="Helical" evidence="7">
    <location>
        <begin position="346"/>
        <end position="366"/>
    </location>
</feature>
<comment type="subcellular location">
    <subcellularLocation>
        <location evidence="1">Cell membrane</location>
        <topology evidence="1">Multi-pass membrane protein</topology>
    </subcellularLocation>
</comment>
<feature type="transmembrane region" description="Helical" evidence="7">
    <location>
        <begin position="130"/>
        <end position="150"/>
    </location>
</feature>
<evidence type="ECO:0000313" key="10">
    <source>
        <dbReference type="Proteomes" id="UP001232725"/>
    </source>
</evidence>
<dbReference type="RefSeq" id="WP_305996718.1">
    <property type="nucleotide sequence ID" value="NZ_JAVALS010000007.1"/>
</dbReference>
<keyword evidence="5 7" id="KW-0472">Membrane</keyword>
<feature type="transmembrane region" description="Helical" evidence="7">
    <location>
        <begin position="192"/>
        <end position="207"/>
    </location>
</feature>
<dbReference type="PANTHER" id="PTHR34697:SF2">
    <property type="entry name" value="PHOSPHATIDYLGLYCEROL LYSYLTRANSFERASE"/>
    <property type="match status" value="1"/>
</dbReference>
<dbReference type="EMBL" id="JAVALS010000007">
    <property type="protein sequence ID" value="MDP5227663.1"/>
    <property type="molecule type" value="Genomic_DNA"/>
</dbReference>
<name>A0ABT9IQ07_9MICC</name>
<evidence type="ECO:0000313" key="9">
    <source>
        <dbReference type="EMBL" id="MDP5227663.1"/>
    </source>
</evidence>
<keyword evidence="2" id="KW-1003">Cell membrane</keyword>